<reference evidence="1 2" key="1">
    <citation type="submission" date="2024-01" db="EMBL/GenBank/DDBJ databases">
        <title>The genomes of 5 underutilized Papilionoideae crops provide insights into root nodulation and disease resistanc.</title>
        <authorList>
            <person name="Jiang F."/>
        </authorList>
    </citation>
    <scope>NUCLEOTIDE SEQUENCE [LARGE SCALE GENOMIC DNA]</scope>
    <source>
        <strain evidence="1">LVBAO_FW01</strain>
        <tissue evidence="1">Leaves</tissue>
    </source>
</reference>
<dbReference type="AlphaFoldDB" id="A0AAN9PY81"/>
<comment type="caution">
    <text evidence="1">The sequence shown here is derived from an EMBL/GenBank/DDBJ whole genome shotgun (WGS) entry which is preliminary data.</text>
</comment>
<name>A0AAN9PY81_CANGL</name>
<dbReference type="Proteomes" id="UP001367508">
    <property type="component" value="Unassembled WGS sequence"/>
</dbReference>
<proteinExistence type="predicted"/>
<evidence type="ECO:0000313" key="1">
    <source>
        <dbReference type="EMBL" id="KAK7314209.1"/>
    </source>
</evidence>
<evidence type="ECO:0000313" key="2">
    <source>
        <dbReference type="Proteomes" id="UP001367508"/>
    </source>
</evidence>
<accession>A0AAN9PY81</accession>
<keyword evidence="2" id="KW-1185">Reference proteome</keyword>
<dbReference type="EMBL" id="JAYMYQ010000009">
    <property type="protein sequence ID" value="KAK7314209.1"/>
    <property type="molecule type" value="Genomic_DNA"/>
</dbReference>
<sequence length="147" mass="17083">MARKAGLTLAHLQPRQNEIEKSPLPGLETWACMLCFIDLPRRGSNGFHMVEVRIPFSKSPGRFIRGQIRTEPLAHKLQLVQQHKCRDKGSLAPKFGQRLTGWSFHLRELSGLTSRNSDWCSPISDFRTFPYPLIKLSWVEYFPWHMH</sequence>
<protein>
    <submittedName>
        <fullName evidence="1">Uncharacterized protein</fullName>
    </submittedName>
</protein>
<organism evidence="1 2">
    <name type="scientific">Canavalia gladiata</name>
    <name type="common">Sword bean</name>
    <name type="synonym">Dolichos gladiatus</name>
    <dbReference type="NCBI Taxonomy" id="3824"/>
    <lineage>
        <taxon>Eukaryota</taxon>
        <taxon>Viridiplantae</taxon>
        <taxon>Streptophyta</taxon>
        <taxon>Embryophyta</taxon>
        <taxon>Tracheophyta</taxon>
        <taxon>Spermatophyta</taxon>
        <taxon>Magnoliopsida</taxon>
        <taxon>eudicotyledons</taxon>
        <taxon>Gunneridae</taxon>
        <taxon>Pentapetalae</taxon>
        <taxon>rosids</taxon>
        <taxon>fabids</taxon>
        <taxon>Fabales</taxon>
        <taxon>Fabaceae</taxon>
        <taxon>Papilionoideae</taxon>
        <taxon>50 kb inversion clade</taxon>
        <taxon>NPAAA clade</taxon>
        <taxon>indigoferoid/millettioid clade</taxon>
        <taxon>Phaseoleae</taxon>
        <taxon>Canavalia</taxon>
    </lineage>
</organism>
<gene>
    <name evidence="1" type="ORF">VNO77_39422</name>
</gene>